<dbReference type="AlphaFoldDB" id="A0A0C9X2N5"/>
<sequence length="315" mass="35780">HQDAFAWNDSERGHFREDFFPPVEIPTVAHEPWVLRNIPIPPGLYKEVCRLIQNKIDAGVFEPSNSSYRSRWFTVTKKDGKSLRIVQSLEPLNAVTIAHSGVPPFTEQLAEQFAGRACGGMLDLFVGYDERALAESSRDLTTFQTPYGSQRLTKLPMGWCNSVPIFHDDVTEILRPEIPEVTVPYIDDVPAKGPASRYILPNGECERIPENPGIRRFVWEHFQNLNRIVQRMKYCGGTFSGHKTILCAPEITVLGHRCTYEGRLPDTERVAKIVNWGPCENLSDVRAFLGTIGVCRLFIKNFAHRAHHLVKLTRK</sequence>
<dbReference type="SUPFAM" id="SSF56672">
    <property type="entry name" value="DNA/RNA polymerases"/>
    <property type="match status" value="1"/>
</dbReference>
<dbReference type="PANTHER" id="PTHR33064:SF37">
    <property type="entry name" value="RIBONUCLEASE H"/>
    <property type="match status" value="1"/>
</dbReference>
<dbReference type="PANTHER" id="PTHR33064">
    <property type="entry name" value="POL PROTEIN"/>
    <property type="match status" value="1"/>
</dbReference>
<dbReference type="Proteomes" id="UP000054477">
    <property type="component" value="Unassembled WGS sequence"/>
</dbReference>
<reference evidence="1 2" key="1">
    <citation type="submission" date="2014-04" db="EMBL/GenBank/DDBJ databases">
        <authorList>
            <consortium name="DOE Joint Genome Institute"/>
            <person name="Kuo A."/>
            <person name="Kohler A."/>
            <person name="Nagy L.G."/>
            <person name="Floudas D."/>
            <person name="Copeland A."/>
            <person name="Barry K.W."/>
            <person name="Cichocki N."/>
            <person name="Veneault-Fourrey C."/>
            <person name="LaButti K."/>
            <person name="Lindquist E.A."/>
            <person name="Lipzen A."/>
            <person name="Lundell T."/>
            <person name="Morin E."/>
            <person name="Murat C."/>
            <person name="Sun H."/>
            <person name="Tunlid A."/>
            <person name="Henrissat B."/>
            <person name="Grigoriev I.V."/>
            <person name="Hibbett D.S."/>
            <person name="Martin F."/>
            <person name="Nordberg H.P."/>
            <person name="Cantor M.N."/>
            <person name="Hua S.X."/>
        </authorList>
    </citation>
    <scope>NUCLEOTIDE SEQUENCE [LARGE SCALE GENOMIC DNA]</scope>
    <source>
        <strain evidence="1 2">LaAM-08-1</strain>
    </source>
</reference>
<dbReference type="InterPro" id="IPR051320">
    <property type="entry name" value="Viral_Replic_Matur_Polypro"/>
</dbReference>
<dbReference type="Gene3D" id="3.30.70.270">
    <property type="match status" value="2"/>
</dbReference>
<dbReference type="Gene3D" id="3.10.10.10">
    <property type="entry name" value="HIV Type 1 Reverse Transcriptase, subunit A, domain 1"/>
    <property type="match status" value="1"/>
</dbReference>
<organism evidence="1 2">
    <name type="scientific">Laccaria amethystina LaAM-08-1</name>
    <dbReference type="NCBI Taxonomy" id="1095629"/>
    <lineage>
        <taxon>Eukaryota</taxon>
        <taxon>Fungi</taxon>
        <taxon>Dikarya</taxon>
        <taxon>Basidiomycota</taxon>
        <taxon>Agaricomycotina</taxon>
        <taxon>Agaricomycetes</taxon>
        <taxon>Agaricomycetidae</taxon>
        <taxon>Agaricales</taxon>
        <taxon>Agaricineae</taxon>
        <taxon>Hydnangiaceae</taxon>
        <taxon>Laccaria</taxon>
    </lineage>
</organism>
<dbReference type="InterPro" id="IPR043502">
    <property type="entry name" value="DNA/RNA_pol_sf"/>
</dbReference>
<accession>A0A0C9X2N5</accession>
<proteinExistence type="predicted"/>
<reference evidence="2" key="2">
    <citation type="submission" date="2015-01" db="EMBL/GenBank/DDBJ databases">
        <title>Evolutionary Origins and Diversification of the Mycorrhizal Mutualists.</title>
        <authorList>
            <consortium name="DOE Joint Genome Institute"/>
            <consortium name="Mycorrhizal Genomics Consortium"/>
            <person name="Kohler A."/>
            <person name="Kuo A."/>
            <person name="Nagy L.G."/>
            <person name="Floudas D."/>
            <person name="Copeland A."/>
            <person name="Barry K.W."/>
            <person name="Cichocki N."/>
            <person name="Veneault-Fourrey C."/>
            <person name="LaButti K."/>
            <person name="Lindquist E.A."/>
            <person name="Lipzen A."/>
            <person name="Lundell T."/>
            <person name="Morin E."/>
            <person name="Murat C."/>
            <person name="Riley R."/>
            <person name="Ohm R."/>
            <person name="Sun H."/>
            <person name="Tunlid A."/>
            <person name="Henrissat B."/>
            <person name="Grigoriev I.V."/>
            <person name="Hibbett D.S."/>
            <person name="Martin F."/>
        </authorList>
    </citation>
    <scope>NUCLEOTIDE SEQUENCE [LARGE SCALE GENOMIC DNA]</scope>
    <source>
        <strain evidence="2">LaAM-08-1</strain>
    </source>
</reference>
<feature type="non-terminal residue" evidence="1">
    <location>
        <position position="315"/>
    </location>
</feature>
<evidence type="ECO:0000313" key="2">
    <source>
        <dbReference type="Proteomes" id="UP000054477"/>
    </source>
</evidence>
<evidence type="ECO:0008006" key="3">
    <source>
        <dbReference type="Google" id="ProtNLM"/>
    </source>
</evidence>
<keyword evidence="2" id="KW-1185">Reference proteome</keyword>
<dbReference type="EMBL" id="KN838956">
    <property type="protein sequence ID" value="KIJ91901.1"/>
    <property type="molecule type" value="Genomic_DNA"/>
</dbReference>
<dbReference type="OrthoDB" id="5599163at2759"/>
<name>A0A0C9X2N5_9AGAR</name>
<dbReference type="STRING" id="1095629.A0A0C9X2N5"/>
<feature type="non-terminal residue" evidence="1">
    <location>
        <position position="1"/>
    </location>
</feature>
<dbReference type="HOGENOM" id="CLU_884424_0_0_1"/>
<dbReference type="CDD" id="cd01647">
    <property type="entry name" value="RT_LTR"/>
    <property type="match status" value="1"/>
</dbReference>
<gene>
    <name evidence="1" type="ORF">K443DRAFT_65835</name>
</gene>
<dbReference type="InterPro" id="IPR043128">
    <property type="entry name" value="Rev_trsase/Diguanyl_cyclase"/>
</dbReference>
<evidence type="ECO:0000313" key="1">
    <source>
        <dbReference type="EMBL" id="KIJ91901.1"/>
    </source>
</evidence>
<protein>
    <recommendedName>
        <fullName evidence="3">DNA-directed DNA polymerase</fullName>
    </recommendedName>
</protein>